<dbReference type="InterPro" id="IPR001000">
    <property type="entry name" value="GH10_dom"/>
</dbReference>
<evidence type="ECO:0000256" key="7">
    <source>
        <dbReference type="ARBA" id="ARBA00023295"/>
    </source>
</evidence>
<feature type="region of interest" description="Disordered" evidence="10">
    <location>
        <begin position="22"/>
        <end position="54"/>
    </location>
</feature>
<feature type="signal peptide" evidence="11">
    <location>
        <begin position="1"/>
        <end position="24"/>
    </location>
</feature>
<dbReference type="PROSITE" id="PS51318">
    <property type="entry name" value="TAT"/>
    <property type="match status" value="1"/>
</dbReference>
<dbReference type="PANTHER" id="PTHR31490:SF88">
    <property type="entry name" value="BETA-XYLANASE"/>
    <property type="match status" value="1"/>
</dbReference>
<dbReference type="Gene3D" id="3.20.20.80">
    <property type="entry name" value="Glycosidases"/>
    <property type="match status" value="1"/>
</dbReference>
<feature type="compositionally biased region" description="Pro residues" evidence="10">
    <location>
        <begin position="39"/>
        <end position="52"/>
    </location>
</feature>
<protein>
    <recommendedName>
        <fullName evidence="9">Beta-xylanase</fullName>
        <ecNumber evidence="9">3.2.1.8</ecNumber>
    </recommendedName>
</protein>
<evidence type="ECO:0000256" key="1">
    <source>
        <dbReference type="ARBA" id="ARBA00000681"/>
    </source>
</evidence>
<keyword evidence="5 9" id="KW-0378">Hydrolase</keyword>
<evidence type="ECO:0000313" key="13">
    <source>
        <dbReference type="EMBL" id="NHK29029.1"/>
    </source>
</evidence>
<feature type="domain" description="GH10" evidence="12">
    <location>
        <begin position="59"/>
        <end position="385"/>
    </location>
</feature>
<feature type="chain" id="PRO_5046521360" description="Beta-xylanase" evidence="11">
    <location>
        <begin position="25"/>
        <end position="393"/>
    </location>
</feature>
<evidence type="ECO:0000256" key="4">
    <source>
        <dbReference type="ARBA" id="ARBA00022729"/>
    </source>
</evidence>
<dbReference type="RefSeq" id="WP_155141659.1">
    <property type="nucleotide sequence ID" value="NZ_BMGZ01000003.1"/>
</dbReference>
<dbReference type="SMART" id="SM00633">
    <property type="entry name" value="Glyco_10"/>
    <property type="match status" value="1"/>
</dbReference>
<gene>
    <name evidence="13" type="ORF">FF098_013985</name>
</gene>
<evidence type="ECO:0000256" key="6">
    <source>
        <dbReference type="ARBA" id="ARBA00023277"/>
    </source>
</evidence>
<evidence type="ECO:0000256" key="9">
    <source>
        <dbReference type="RuleBase" id="RU361174"/>
    </source>
</evidence>
<dbReference type="InterPro" id="IPR017853">
    <property type="entry name" value="GH"/>
</dbReference>
<sequence length="393" mass="42865">MKRLSRRSLLAQLSALSAAGLTSACGGGGSSSGGSTTPTPTPPPPPPPPPAGIDPIRAAAAAKNMTFGTAMDTNTSGDANYRALVTEHCNNLVAEYSHKWESIRPTPDIFNFGDGDRLTDFAASENIEIRFHTLLWEDQERYPDWFDTYDFGADPAREAERLLTDHIQTVARRYGGQITSWDVVNEAVDPGTGAYRSSPFSRTLGSMETVLDIAFNTARAELPNAQLVYNDFMSWGNGVNHRDGVLRLLEGMVARGTPIDALGVQSHVWGGNASGFGADETAWRTFLDEVTGMGLDLVITEFDINDAQLPANIATRDERVAEVTTAYLDLMFDYPQVRDCVVWGLVHQYSWLQSFAPRSDGLANRPTPFDDNYDPTPMAEAILASFEATSVRT</sequence>
<evidence type="ECO:0000259" key="12">
    <source>
        <dbReference type="PROSITE" id="PS51760"/>
    </source>
</evidence>
<dbReference type="EMBL" id="VCJR02000003">
    <property type="protein sequence ID" value="NHK29029.1"/>
    <property type="molecule type" value="Genomic_DNA"/>
</dbReference>
<evidence type="ECO:0000256" key="11">
    <source>
        <dbReference type="SAM" id="SignalP"/>
    </source>
</evidence>
<dbReference type="InterPro" id="IPR044846">
    <property type="entry name" value="GH10"/>
</dbReference>
<comment type="caution">
    <text evidence="13">The sequence shown here is derived from an EMBL/GenBank/DDBJ whole genome shotgun (WGS) entry which is preliminary data.</text>
</comment>
<keyword evidence="4 11" id="KW-0732">Signal</keyword>
<evidence type="ECO:0000256" key="3">
    <source>
        <dbReference type="ARBA" id="ARBA00022651"/>
    </source>
</evidence>
<comment type="catalytic activity">
    <reaction evidence="1 9">
        <text>Endohydrolysis of (1-&gt;4)-beta-D-xylosidic linkages in xylans.</text>
        <dbReference type="EC" id="3.2.1.8"/>
    </reaction>
</comment>
<keyword evidence="8 9" id="KW-0624">Polysaccharide degradation</keyword>
<proteinExistence type="inferred from homology"/>
<keyword evidence="3" id="KW-0858">Xylan degradation</keyword>
<comment type="similarity">
    <text evidence="2 9">Belongs to the glycosyl hydrolase 10 (cellulase F) family.</text>
</comment>
<dbReference type="InterPro" id="IPR006311">
    <property type="entry name" value="TAT_signal"/>
</dbReference>
<evidence type="ECO:0000256" key="10">
    <source>
        <dbReference type="SAM" id="MobiDB-lite"/>
    </source>
</evidence>
<dbReference type="Proteomes" id="UP000818603">
    <property type="component" value="Unassembled WGS sequence"/>
</dbReference>
<organism evidence="13 14">
    <name type="scientific">Aquisalinus luteolus</name>
    <dbReference type="NCBI Taxonomy" id="1566827"/>
    <lineage>
        <taxon>Bacteria</taxon>
        <taxon>Pseudomonadati</taxon>
        <taxon>Pseudomonadota</taxon>
        <taxon>Alphaproteobacteria</taxon>
        <taxon>Parvularculales</taxon>
        <taxon>Parvularculaceae</taxon>
        <taxon>Aquisalinus</taxon>
    </lineage>
</organism>
<name>A0ABX0HLU6_9PROT</name>
<evidence type="ECO:0000256" key="5">
    <source>
        <dbReference type="ARBA" id="ARBA00022801"/>
    </source>
</evidence>
<evidence type="ECO:0000256" key="8">
    <source>
        <dbReference type="ARBA" id="ARBA00023326"/>
    </source>
</evidence>
<dbReference type="PROSITE" id="PS51257">
    <property type="entry name" value="PROKAR_LIPOPROTEIN"/>
    <property type="match status" value="1"/>
</dbReference>
<reference evidence="13 14" key="1">
    <citation type="submission" date="2020-02" db="EMBL/GenBank/DDBJ databases">
        <title>Genome sequence of Parvularcula flava strain NH6-79.</title>
        <authorList>
            <person name="Abdul Karim M.H."/>
            <person name="Lam M.Q."/>
            <person name="Chen S.J."/>
            <person name="Yahya A."/>
            <person name="Shahir S."/>
            <person name="Shamsir M.S."/>
            <person name="Chong C.S."/>
        </authorList>
    </citation>
    <scope>NUCLEOTIDE SEQUENCE [LARGE SCALE GENOMIC DNA]</scope>
    <source>
        <strain evidence="13 14">NH6-79</strain>
    </source>
</reference>
<dbReference type="PROSITE" id="PS51760">
    <property type="entry name" value="GH10_2"/>
    <property type="match status" value="1"/>
</dbReference>
<dbReference type="PANTHER" id="PTHR31490">
    <property type="entry name" value="GLYCOSYL HYDROLASE"/>
    <property type="match status" value="1"/>
</dbReference>
<keyword evidence="14" id="KW-1185">Reference proteome</keyword>
<dbReference type="Pfam" id="PF00331">
    <property type="entry name" value="Glyco_hydro_10"/>
    <property type="match status" value="1"/>
</dbReference>
<evidence type="ECO:0000313" key="14">
    <source>
        <dbReference type="Proteomes" id="UP000818603"/>
    </source>
</evidence>
<evidence type="ECO:0000256" key="2">
    <source>
        <dbReference type="ARBA" id="ARBA00007495"/>
    </source>
</evidence>
<keyword evidence="6 9" id="KW-0119">Carbohydrate metabolism</keyword>
<keyword evidence="7 9" id="KW-0326">Glycosidase</keyword>
<dbReference type="PRINTS" id="PR00134">
    <property type="entry name" value="GLHYDRLASE10"/>
</dbReference>
<dbReference type="EC" id="3.2.1.8" evidence="9"/>
<dbReference type="SUPFAM" id="SSF51445">
    <property type="entry name" value="(Trans)glycosidases"/>
    <property type="match status" value="1"/>
</dbReference>
<accession>A0ABX0HLU6</accession>